<gene>
    <name evidence="2" type="ORF">MIND_00252100</name>
</gene>
<dbReference type="Proteomes" id="UP000636479">
    <property type="component" value="Unassembled WGS sequence"/>
</dbReference>
<dbReference type="GeneID" id="59341917"/>
<evidence type="ECO:0000256" key="1">
    <source>
        <dbReference type="SAM" id="MobiDB-lite"/>
    </source>
</evidence>
<protein>
    <submittedName>
        <fullName evidence="2">CRAL-TRIO-N domain-containing protein</fullName>
    </submittedName>
</protein>
<dbReference type="OrthoDB" id="3173171at2759"/>
<dbReference type="AlphaFoldDB" id="A0A8H6T5Y4"/>
<evidence type="ECO:0000313" key="2">
    <source>
        <dbReference type="EMBL" id="KAF7312388.1"/>
    </source>
</evidence>
<dbReference type="RefSeq" id="XP_037224496.1">
    <property type="nucleotide sequence ID" value="XM_037359401.1"/>
</dbReference>
<reference evidence="2" key="1">
    <citation type="submission" date="2020-05" db="EMBL/GenBank/DDBJ databases">
        <title>Mycena genomes resolve the evolution of fungal bioluminescence.</title>
        <authorList>
            <person name="Tsai I.J."/>
        </authorList>
    </citation>
    <scope>NUCLEOTIDE SEQUENCE</scope>
    <source>
        <strain evidence="2">171206Taipei</strain>
    </source>
</reference>
<keyword evidence="3" id="KW-1185">Reference proteome</keyword>
<proteinExistence type="predicted"/>
<feature type="region of interest" description="Disordered" evidence="1">
    <location>
        <begin position="39"/>
        <end position="60"/>
    </location>
</feature>
<comment type="caution">
    <text evidence="2">The sequence shown here is derived from an EMBL/GenBank/DDBJ whole genome shotgun (WGS) entry which is preliminary data.</text>
</comment>
<evidence type="ECO:0000313" key="3">
    <source>
        <dbReference type="Proteomes" id="UP000636479"/>
    </source>
</evidence>
<organism evidence="2 3">
    <name type="scientific">Mycena indigotica</name>
    <dbReference type="NCBI Taxonomy" id="2126181"/>
    <lineage>
        <taxon>Eukaryota</taxon>
        <taxon>Fungi</taxon>
        <taxon>Dikarya</taxon>
        <taxon>Basidiomycota</taxon>
        <taxon>Agaricomycotina</taxon>
        <taxon>Agaricomycetes</taxon>
        <taxon>Agaricomycetidae</taxon>
        <taxon>Agaricales</taxon>
        <taxon>Marasmiineae</taxon>
        <taxon>Mycenaceae</taxon>
        <taxon>Mycena</taxon>
    </lineage>
</organism>
<dbReference type="EMBL" id="JACAZF010000002">
    <property type="protein sequence ID" value="KAF7312388.1"/>
    <property type="molecule type" value="Genomic_DNA"/>
</dbReference>
<name>A0A8H6T5Y4_9AGAR</name>
<sequence>MPPIQEMLQGLYNTTLDFFDLRNLAVPGASDSELFARQQLDTTGNDRRLRASDPSPMRRGLETQLARSQAEVVKLQERCAALERALKGTREVLQAREAELDRLRKLECSSTSAWSGNGSIMLEEQQARSRSNDLFMTRTDNWSGSSIIQAVCDINSELIGFSSAAIELSTFESRTDASTQAMQETDTRLGPHIVKMLEAWPTGSDPTLVGLVLQAGVATCVARAVSAFALGLPAKAETTLSQVYSHIFFSEPQPTSARWRALTHRHVHTLYPGLAEYALEELKETIYRWAADILLAVGAESMSRQWIRDTFGQQITRIAKSVLAFAKLCKEGIMSTNFDIVIIESGQTFDERVMVDLFDPQSGEGDTSHPQGVVLATTELGLRRMTRRTVGDESGTVEHQVLLRPKVLLESVLSTSFVS</sequence>
<accession>A0A8H6T5Y4</accession>